<feature type="compositionally biased region" description="Polar residues" evidence="1">
    <location>
        <begin position="148"/>
        <end position="158"/>
    </location>
</feature>
<dbReference type="AlphaFoldDB" id="A0A9Q3F5Y7"/>
<dbReference type="EMBL" id="AVOT02039182">
    <property type="protein sequence ID" value="MBW0534183.1"/>
    <property type="molecule type" value="Genomic_DNA"/>
</dbReference>
<feature type="compositionally biased region" description="Basic residues" evidence="1">
    <location>
        <begin position="162"/>
        <end position="173"/>
    </location>
</feature>
<keyword evidence="3" id="KW-1185">Reference proteome</keyword>
<name>A0A9Q3F5Y7_9BASI</name>
<dbReference type="OrthoDB" id="2515270at2759"/>
<reference evidence="2" key="1">
    <citation type="submission" date="2021-03" db="EMBL/GenBank/DDBJ databases">
        <title>Draft genome sequence of rust myrtle Austropuccinia psidii MF-1, a brazilian biotype.</title>
        <authorList>
            <person name="Quecine M.C."/>
            <person name="Pachon D.M.R."/>
            <person name="Bonatelli M.L."/>
            <person name="Correr F.H."/>
            <person name="Franceschini L.M."/>
            <person name="Leite T.F."/>
            <person name="Margarido G.R.A."/>
            <person name="Almeida C.A."/>
            <person name="Ferrarezi J.A."/>
            <person name="Labate C.A."/>
        </authorList>
    </citation>
    <scope>NUCLEOTIDE SEQUENCE</scope>
    <source>
        <strain evidence="2">MF-1</strain>
    </source>
</reference>
<accession>A0A9Q3F5Y7</accession>
<evidence type="ECO:0000256" key="1">
    <source>
        <dbReference type="SAM" id="MobiDB-lite"/>
    </source>
</evidence>
<organism evidence="2 3">
    <name type="scientific">Austropuccinia psidii MF-1</name>
    <dbReference type="NCBI Taxonomy" id="1389203"/>
    <lineage>
        <taxon>Eukaryota</taxon>
        <taxon>Fungi</taxon>
        <taxon>Dikarya</taxon>
        <taxon>Basidiomycota</taxon>
        <taxon>Pucciniomycotina</taxon>
        <taxon>Pucciniomycetes</taxon>
        <taxon>Pucciniales</taxon>
        <taxon>Sphaerophragmiaceae</taxon>
        <taxon>Austropuccinia</taxon>
    </lineage>
</organism>
<comment type="caution">
    <text evidence="2">The sequence shown here is derived from an EMBL/GenBank/DDBJ whole genome shotgun (WGS) entry which is preliminary data.</text>
</comment>
<evidence type="ECO:0008006" key="4">
    <source>
        <dbReference type="Google" id="ProtNLM"/>
    </source>
</evidence>
<protein>
    <recommendedName>
        <fullName evidence="4">Retrotransposon gag domain-containing protein</fullName>
    </recommendedName>
</protein>
<evidence type="ECO:0000313" key="2">
    <source>
        <dbReference type="EMBL" id="MBW0534183.1"/>
    </source>
</evidence>
<dbReference type="Proteomes" id="UP000765509">
    <property type="component" value="Unassembled WGS sequence"/>
</dbReference>
<sequence length="373" mass="42661">MKAPDSFDGTQAYKFRGFIQSCQLLFHNDPAKLFYDRDKLFTLFGDSNEVSKAEKELYNLRMKESGQVSLYIAYFRILMSRIGDWGERSYIHVYRRGLASRLLNQLAYHSCNFDTLQELMEITFELDKRYHERQKEKGSHQDKKPPLIQSNASRLPQDSSSKRPHHKKSKKGKNFQVSKDRPHASLLNKDNKLIGAKRRGGLKKVYALIVIENTQLKNASRGLRIGQEYQEGFLWVVDLPSFPSFKWDPSIIGSPKGKDLILGYDLLYHFNTMIDWKLGLITYNSSGINSSTSNELATSVNSVALVDEVFKEIKDVGEDVGEDVSISSLHLFQGDMDLPPLSLHASLEEQWDEEGGPEEIETFLKVVSPAYHQ</sequence>
<evidence type="ECO:0000313" key="3">
    <source>
        <dbReference type="Proteomes" id="UP000765509"/>
    </source>
</evidence>
<feature type="compositionally biased region" description="Basic and acidic residues" evidence="1">
    <location>
        <begin position="132"/>
        <end position="145"/>
    </location>
</feature>
<proteinExistence type="predicted"/>
<gene>
    <name evidence="2" type="ORF">O181_073898</name>
</gene>
<feature type="region of interest" description="Disordered" evidence="1">
    <location>
        <begin position="132"/>
        <end position="181"/>
    </location>
</feature>